<protein>
    <submittedName>
        <fullName evidence="2">Uncharacterized protein</fullName>
    </submittedName>
</protein>
<evidence type="ECO:0000256" key="1">
    <source>
        <dbReference type="SAM" id="Phobius"/>
    </source>
</evidence>
<dbReference type="Proteomes" id="UP000572268">
    <property type="component" value="Unassembled WGS sequence"/>
</dbReference>
<dbReference type="AlphaFoldDB" id="A0A7J6MVQ8"/>
<evidence type="ECO:0000313" key="2">
    <source>
        <dbReference type="EMBL" id="KAF4675705.1"/>
    </source>
</evidence>
<name>A0A7J6MVQ8_PEROL</name>
<reference evidence="2 3" key="1">
    <citation type="submission" date="2020-04" db="EMBL/GenBank/DDBJ databases">
        <title>Perkinsus olseni comparative genomics.</title>
        <authorList>
            <person name="Bogema D.R."/>
        </authorList>
    </citation>
    <scope>NUCLEOTIDE SEQUENCE [LARGE SCALE GENOMIC DNA]</scope>
    <source>
        <strain evidence="2">ATCC PRA-31</strain>
    </source>
</reference>
<comment type="caution">
    <text evidence="2">The sequence shown here is derived from an EMBL/GenBank/DDBJ whole genome shotgun (WGS) entry which is preliminary data.</text>
</comment>
<keyword evidence="1" id="KW-0812">Transmembrane</keyword>
<gene>
    <name evidence="2" type="ORF">FOL46_000473</name>
</gene>
<sequence>MLANMCMSHIELQMLEEMHVEREERRELRESLTREELERIPREKWDDAYAPGETWEERYERRRKAAKESHGGVTLLLIMLFYIFFRFSLGLATALSPGGSS</sequence>
<organism evidence="2 3">
    <name type="scientific">Perkinsus olseni</name>
    <name type="common">Perkinsus atlanticus</name>
    <dbReference type="NCBI Taxonomy" id="32597"/>
    <lineage>
        <taxon>Eukaryota</taxon>
        <taxon>Sar</taxon>
        <taxon>Alveolata</taxon>
        <taxon>Perkinsozoa</taxon>
        <taxon>Perkinsea</taxon>
        <taxon>Perkinsida</taxon>
        <taxon>Perkinsidae</taxon>
        <taxon>Perkinsus</taxon>
    </lineage>
</organism>
<proteinExistence type="predicted"/>
<evidence type="ECO:0000313" key="3">
    <source>
        <dbReference type="Proteomes" id="UP000572268"/>
    </source>
</evidence>
<accession>A0A7J6MVQ8</accession>
<dbReference type="EMBL" id="JABANN010000011">
    <property type="protein sequence ID" value="KAF4675705.1"/>
    <property type="molecule type" value="Genomic_DNA"/>
</dbReference>
<keyword evidence="1" id="KW-0472">Membrane</keyword>
<feature type="transmembrane region" description="Helical" evidence="1">
    <location>
        <begin position="71"/>
        <end position="95"/>
    </location>
</feature>
<keyword evidence="1" id="KW-1133">Transmembrane helix</keyword>